<gene>
    <name evidence="1" type="ORF">MO867_14090</name>
</gene>
<dbReference type="AlphaFoldDB" id="A0A9X2EQH1"/>
<organism evidence="1 2">
    <name type="scientific">Microbulbifer okhotskensis</name>
    <dbReference type="NCBI Taxonomy" id="2926617"/>
    <lineage>
        <taxon>Bacteria</taxon>
        <taxon>Pseudomonadati</taxon>
        <taxon>Pseudomonadota</taxon>
        <taxon>Gammaproteobacteria</taxon>
        <taxon>Cellvibrionales</taxon>
        <taxon>Microbulbiferaceae</taxon>
        <taxon>Microbulbifer</taxon>
    </lineage>
</organism>
<evidence type="ECO:0008006" key="3">
    <source>
        <dbReference type="Google" id="ProtNLM"/>
    </source>
</evidence>
<reference evidence="1" key="1">
    <citation type="journal article" date="2022" name="Arch. Microbiol.">
        <title>Microbulbifer okhotskensis sp. nov., isolated from a deep bottom sediment of the Okhotsk Sea.</title>
        <authorList>
            <person name="Romanenko L."/>
            <person name="Kurilenko V."/>
            <person name="Otstavnykh N."/>
            <person name="Velansky P."/>
            <person name="Isaeva M."/>
            <person name="Mikhailov V."/>
        </authorList>
    </citation>
    <scope>NUCLEOTIDE SEQUENCE</scope>
    <source>
        <strain evidence="1">OS29</strain>
    </source>
</reference>
<proteinExistence type="predicted"/>
<dbReference type="InterPro" id="IPR008979">
    <property type="entry name" value="Galactose-bd-like_sf"/>
</dbReference>
<evidence type="ECO:0000313" key="1">
    <source>
        <dbReference type="EMBL" id="MCO1335465.1"/>
    </source>
</evidence>
<accession>A0A9X2EQH1</accession>
<dbReference type="RefSeq" id="WP_252470029.1">
    <property type="nucleotide sequence ID" value="NZ_JALBWM010000064.1"/>
</dbReference>
<dbReference type="EMBL" id="JALBWM010000064">
    <property type="protein sequence ID" value="MCO1335465.1"/>
    <property type="molecule type" value="Genomic_DNA"/>
</dbReference>
<name>A0A9X2EQH1_9GAMM</name>
<dbReference type="SUPFAM" id="SSF49785">
    <property type="entry name" value="Galactose-binding domain-like"/>
    <property type="match status" value="1"/>
</dbReference>
<evidence type="ECO:0000313" key="2">
    <source>
        <dbReference type="Proteomes" id="UP001139028"/>
    </source>
</evidence>
<dbReference type="Gene3D" id="2.60.120.260">
    <property type="entry name" value="Galactose-binding domain-like"/>
    <property type="match status" value="1"/>
</dbReference>
<sequence length="508" mass="56012">MSIYQQGVATNHIDLLDQVVRLVTGSGVVSNLSYSGTGNGQLHNPDAHPAAVTESWSITCTDATAPAIFSVQGSVSGLQSSATVGTHYDNALVLFDLSAGDSDFQVGDKFVFDVTAGEMPADERWEVLRIGGVAEISASSYRVNYEPWQLLKTGYNVPTNPWATALGEHSNCWVGWKFFRPAEINRLVIQCSSTNSQAPKEFSLEWSDDGVNWNTREIFNGYTWANNETKELTITGESPGAKLYWRIVITENNGSSDTTSLQRISFPEFQDTADINFGRLPAVWLRAPGLTGNGPAYIAFQIYDRPTDDYYNWAINIGTGFVRDADQSSQPGVEAGALPLWNQDIAYKAGVDGQHIELVVQFDTVTFPLYVGKFLPYGTPGQYPYPAIIATPLSQPNMTRYSHSSVILPFKGNRDQLKIRTTSGDWINPYAWPYSSEKTFRDTGGEYPLLPIVLYDTENTYGTLDGMHFITGFDNAAGNTVSVESETHTVFSDGALTGFNDYYCMRTQ</sequence>
<keyword evidence="2" id="KW-1185">Reference proteome</keyword>
<protein>
    <recommendedName>
        <fullName evidence="3">F5/8 type C domain-containing protein</fullName>
    </recommendedName>
</protein>
<comment type="caution">
    <text evidence="1">The sequence shown here is derived from an EMBL/GenBank/DDBJ whole genome shotgun (WGS) entry which is preliminary data.</text>
</comment>
<dbReference type="Proteomes" id="UP001139028">
    <property type="component" value="Unassembled WGS sequence"/>
</dbReference>